<dbReference type="GO" id="GO:0022857">
    <property type="term" value="F:transmembrane transporter activity"/>
    <property type="evidence" value="ECO:0007669"/>
    <property type="project" value="TreeGrafter"/>
</dbReference>
<feature type="transmembrane region" description="Helical" evidence="14">
    <location>
        <begin position="533"/>
        <end position="558"/>
    </location>
</feature>
<keyword evidence="5 14" id="KW-0812">Transmembrane</keyword>
<evidence type="ECO:0000313" key="16">
    <source>
        <dbReference type="EMBL" id="AMJ97053.1"/>
    </source>
</evidence>
<dbReference type="SUPFAM" id="SSF52540">
    <property type="entry name" value="P-loop containing nucleoside triphosphate hydrolases"/>
    <property type="match status" value="1"/>
</dbReference>
<dbReference type="InterPro" id="IPR003593">
    <property type="entry name" value="AAA+_ATPase"/>
</dbReference>
<evidence type="ECO:0000256" key="7">
    <source>
        <dbReference type="ARBA" id="ARBA00022840"/>
    </source>
</evidence>
<dbReference type="CDD" id="cd03255">
    <property type="entry name" value="ABC_MJ0796_LolCDE_FtsE"/>
    <property type="match status" value="1"/>
</dbReference>
<comment type="subcellular location">
    <subcellularLocation>
        <location evidence="1">Cell inner membrane</location>
        <topology evidence="1">Multi-pass membrane protein</topology>
    </subcellularLocation>
</comment>
<keyword evidence="4" id="KW-0997">Cell inner membrane</keyword>
<feature type="transmembrane region" description="Helical" evidence="14">
    <location>
        <begin position="282"/>
        <end position="303"/>
    </location>
</feature>
<feature type="region of interest" description="Disordered" evidence="13">
    <location>
        <begin position="226"/>
        <end position="252"/>
    </location>
</feature>
<dbReference type="GO" id="GO:0005886">
    <property type="term" value="C:plasma membrane"/>
    <property type="evidence" value="ECO:0007669"/>
    <property type="project" value="UniProtKB-SubCell"/>
</dbReference>
<keyword evidence="9 14" id="KW-0472">Membrane</keyword>
<dbReference type="Pfam" id="PF02687">
    <property type="entry name" value="FtsX"/>
    <property type="match status" value="1"/>
</dbReference>
<evidence type="ECO:0000256" key="5">
    <source>
        <dbReference type="ARBA" id="ARBA00022692"/>
    </source>
</evidence>
<comment type="similarity">
    <text evidence="12">Belongs to the ABC transporter superfamily. Macrolide exporter (TC 3.A.1.122) family.</text>
</comment>
<evidence type="ECO:0000256" key="6">
    <source>
        <dbReference type="ARBA" id="ARBA00022741"/>
    </source>
</evidence>
<evidence type="ECO:0000256" key="13">
    <source>
        <dbReference type="SAM" id="MobiDB-lite"/>
    </source>
</evidence>
<dbReference type="InterPro" id="IPR003439">
    <property type="entry name" value="ABC_transporter-like_ATP-bd"/>
</dbReference>
<dbReference type="PROSITE" id="PS50893">
    <property type="entry name" value="ABC_TRANSPORTER_2"/>
    <property type="match status" value="1"/>
</dbReference>
<keyword evidence="2" id="KW-0813">Transport</keyword>
<evidence type="ECO:0000256" key="4">
    <source>
        <dbReference type="ARBA" id="ARBA00022519"/>
    </source>
</evidence>
<feature type="transmembrane region" description="Helical" evidence="14">
    <location>
        <begin position="619"/>
        <end position="639"/>
    </location>
</feature>
<dbReference type="FunFam" id="3.40.50.300:FF:000032">
    <property type="entry name" value="Export ABC transporter ATP-binding protein"/>
    <property type="match status" value="1"/>
</dbReference>
<evidence type="ECO:0000256" key="1">
    <source>
        <dbReference type="ARBA" id="ARBA00004429"/>
    </source>
</evidence>
<gene>
    <name evidence="16" type="ORF">AVL55_02050</name>
</gene>
<evidence type="ECO:0000256" key="10">
    <source>
        <dbReference type="ARBA" id="ARBA00023251"/>
    </source>
</evidence>
<accession>A0A126PVM4</accession>
<feature type="transmembrane region" description="Helical" evidence="14">
    <location>
        <begin position="586"/>
        <end position="613"/>
    </location>
</feature>
<organism evidence="16 17">
    <name type="scientific">Alteromonas macleodii</name>
    <name type="common">Pseudoalteromonas macleodii</name>
    <dbReference type="NCBI Taxonomy" id="28108"/>
    <lineage>
        <taxon>Bacteria</taxon>
        <taxon>Pseudomonadati</taxon>
        <taxon>Pseudomonadota</taxon>
        <taxon>Gammaproteobacteria</taxon>
        <taxon>Alteromonadales</taxon>
        <taxon>Alteromonadaceae</taxon>
        <taxon>Alteromonas/Salinimonas group</taxon>
        <taxon>Alteromonas</taxon>
    </lineage>
</organism>
<evidence type="ECO:0000256" key="3">
    <source>
        <dbReference type="ARBA" id="ARBA00022475"/>
    </source>
</evidence>
<protein>
    <submittedName>
        <fullName evidence="16">Macrolide ABC transporter ATP-binding protein</fullName>
    </submittedName>
</protein>
<dbReference type="Pfam" id="PF12704">
    <property type="entry name" value="MacB_PCD"/>
    <property type="match status" value="1"/>
</dbReference>
<dbReference type="Proteomes" id="UP000063991">
    <property type="component" value="Chromosome"/>
</dbReference>
<dbReference type="GO" id="GO:0016887">
    <property type="term" value="F:ATP hydrolysis activity"/>
    <property type="evidence" value="ECO:0007669"/>
    <property type="project" value="InterPro"/>
</dbReference>
<evidence type="ECO:0000256" key="8">
    <source>
        <dbReference type="ARBA" id="ARBA00022989"/>
    </source>
</evidence>
<dbReference type="RefSeq" id="WP_061094081.1">
    <property type="nucleotide sequence ID" value="NZ_CP014323.1"/>
</dbReference>
<dbReference type="InterPro" id="IPR017871">
    <property type="entry name" value="ABC_transporter-like_CS"/>
</dbReference>
<dbReference type="OrthoDB" id="9770036at2"/>
<keyword evidence="10" id="KW-0046">Antibiotic resistance</keyword>
<evidence type="ECO:0000256" key="9">
    <source>
        <dbReference type="ARBA" id="ARBA00023136"/>
    </source>
</evidence>
<dbReference type="AlphaFoldDB" id="A0A126PVM4"/>
<dbReference type="InterPro" id="IPR050250">
    <property type="entry name" value="Macrolide_Exporter_MacB"/>
</dbReference>
<reference evidence="16 17" key="1">
    <citation type="submission" date="2015-12" db="EMBL/GenBank/DDBJ databases">
        <authorList>
            <person name="Shamseldin A."/>
            <person name="Moawad H."/>
            <person name="Abd El-Rahim W.M."/>
            <person name="Sadowsky M.J."/>
        </authorList>
    </citation>
    <scope>NUCLEOTIDE SEQUENCE [LARGE SCALE GENOMIC DNA]</scope>
    <source>
        <strain evidence="16 17">D7</strain>
    </source>
</reference>
<proteinExistence type="inferred from homology"/>
<evidence type="ECO:0000256" key="2">
    <source>
        <dbReference type="ARBA" id="ARBA00022448"/>
    </source>
</evidence>
<evidence type="ECO:0000259" key="15">
    <source>
        <dbReference type="PROSITE" id="PS50893"/>
    </source>
</evidence>
<dbReference type="PANTHER" id="PTHR30572:SF4">
    <property type="entry name" value="ABC TRANSPORTER PERMEASE YTRF"/>
    <property type="match status" value="1"/>
</dbReference>
<dbReference type="InterPro" id="IPR003838">
    <property type="entry name" value="ABC3_permease_C"/>
</dbReference>
<evidence type="ECO:0000256" key="12">
    <source>
        <dbReference type="ARBA" id="ARBA00038388"/>
    </source>
</evidence>
<evidence type="ECO:0000256" key="14">
    <source>
        <dbReference type="SAM" id="Phobius"/>
    </source>
</evidence>
<feature type="domain" description="ABC transporter" evidence="15">
    <location>
        <begin position="4"/>
        <end position="242"/>
    </location>
</feature>
<dbReference type="InterPro" id="IPR017911">
    <property type="entry name" value="MacB-like_ATP-bd"/>
</dbReference>
<dbReference type="GO" id="GO:0005524">
    <property type="term" value="F:ATP binding"/>
    <property type="evidence" value="ECO:0007669"/>
    <property type="project" value="UniProtKB-KW"/>
</dbReference>
<keyword evidence="3" id="KW-1003">Cell membrane</keyword>
<dbReference type="PANTHER" id="PTHR30572">
    <property type="entry name" value="MEMBRANE COMPONENT OF TRANSPORTER-RELATED"/>
    <property type="match status" value="1"/>
</dbReference>
<dbReference type="InterPro" id="IPR027417">
    <property type="entry name" value="P-loop_NTPase"/>
</dbReference>
<dbReference type="GO" id="GO:0046677">
    <property type="term" value="P:response to antibiotic"/>
    <property type="evidence" value="ECO:0007669"/>
    <property type="project" value="UniProtKB-KW"/>
</dbReference>
<comment type="similarity">
    <text evidence="11">Belongs to the ABC-4 integral membrane protein family.</text>
</comment>
<evidence type="ECO:0000256" key="11">
    <source>
        <dbReference type="ARBA" id="ARBA00038076"/>
    </source>
</evidence>
<sequence>MSLIQLNGVSRRYKTEGFEVTALDNVSLSIDKGEFVAIMGQSGSGKSTLMNILGCLDTPSEGEYRIHGQSVSSLNPDQLSDLRLKTFGFVFQRYQLLSSLNATENVALPAIYSGTPSEERTQKAQQLLDKLGLASRKKHKPGELSGGQQQRVSVARALINGAEVILADEPTGALDSASGEQLLALLRELHAEGVTIILITHDSAVAEHADRQILLLDGKIVTDTKTAAPSTSESFEKNAASVQNAHSQEPKSVPAIKPFPSISLSSALSMAFTALRMNWFRTLLTLLGIIIGVAAVVTMMAIGEGGKQQVLERIETIGTNLISIRPGGRNMRSSGDIASLTLADATALKSVPGVAYVAPERSARATIRYSENDFSGRITGTTPDYFHAKDWEMAQGVFFSDEDVTNYAPVVVIGDTVAETLFEDKYRAVGEYILMQNAFYQVVGVLHSKGASAGGNDMDDEVLIPVTTGRLKVFGRDYLSSVTIKAESTEVATQVKDDVLALLVERHGQEDVMVRTTESLVEAVTETQDTLTWLLASVAAISLFVGGIGVMNIMMVNVSERKREIGLRIATGAKPRDILRQFNIEAWVVCILGGIFGILLGYFVVLIVASFSVPVAYTLMPPVLAFVTSLAVGLIFGYAPAQKASKLNPIDALAEE</sequence>
<name>A0A126PVM4_ALTMA</name>
<dbReference type="GO" id="GO:1902495">
    <property type="term" value="C:transmembrane transporter complex"/>
    <property type="evidence" value="ECO:0007669"/>
    <property type="project" value="UniProtKB-ARBA"/>
</dbReference>
<keyword evidence="6" id="KW-0547">Nucleotide-binding</keyword>
<dbReference type="EMBL" id="CP014323">
    <property type="protein sequence ID" value="AMJ97053.1"/>
    <property type="molecule type" value="Genomic_DNA"/>
</dbReference>
<dbReference type="SMART" id="SM00382">
    <property type="entry name" value="AAA"/>
    <property type="match status" value="1"/>
</dbReference>
<keyword evidence="8 14" id="KW-1133">Transmembrane helix</keyword>
<dbReference type="Pfam" id="PF00005">
    <property type="entry name" value="ABC_tran"/>
    <property type="match status" value="1"/>
</dbReference>
<dbReference type="PROSITE" id="PS00211">
    <property type="entry name" value="ABC_TRANSPORTER_1"/>
    <property type="match status" value="1"/>
</dbReference>
<dbReference type="Gene3D" id="3.40.50.300">
    <property type="entry name" value="P-loop containing nucleotide triphosphate hydrolases"/>
    <property type="match status" value="1"/>
</dbReference>
<keyword evidence="7 16" id="KW-0067">ATP-binding</keyword>
<dbReference type="InterPro" id="IPR025857">
    <property type="entry name" value="MacB_PCD"/>
</dbReference>
<evidence type="ECO:0000313" key="17">
    <source>
        <dbReference type="Proteomes" id="UP000063991"/>
    </source>
</evidence>